<accession>A0A0A9SZT7</accession>
<dbReference type="AlphaFoldDB" id="A0A0A9SZT7"/>
<organism evidence="1">
    <name type="scientific">Arundo donax</name>
    <name type="common">Giant reed</name>
    <name type="synonym">Donax arundinaceus</name>
    <dbReference type="NCBI Taxonomy" id="35708"/>
    <lineage>
        <taxon>Eukaryota</taxon>
        <taxon>Viridiplantae</taxon>
        <taxon>Streptophyta</taxon>
        <taxon>Embryophyta</taxon>
        <taxon>Tracheophyta</taxon>
        <taxon>Spermatophyta</taxon>
        <taxon>Magnoliopsida</taxon>
        <taxon>Liliopsida</taxon>
        <taxon>Poales</taxon>
        <taxon>Poaceae</taxon>
        <taxon>PACMAD clade</taxon>
        <taxon>Arundinoideae</taxon>
        <taxon>Arundineae</taxon>
        <taxon>Arundo</taxon>
    </lineage>
</organism>
<proteinExistence type="predicted"/>
<evidence type="ECO:0000313" key="1">
    <source>
        <dbReference type="EMBL" id="JAD53778.1"/>
    </source>
</evidence>
<protein>
    <submittedName>
        <fullName evidence="1">Uncharacterized protein</fullName>
    </submittedName>
</protein>
<reference evidence="1" key="1">
    <citation type="submission" date="2014-09" db="EMBL/GenBank/DDBJ databases">
        <authorList>
            <person name="Magalhaes I.L.F."/>
            <person name="Oliveira U."/>
            <person name="Santos F.R."/>
            <person name="Vidigal T.H.D.A."/>
            <person name="Brescovit A.D."/>
            <person name="Santos A.J."/>
        </authorList>
    </citation>
    <scope>NUCLEOTIDE SEQUENCE</scope>
    <source>
        <tissue evidence="1">Shoot tissue taken approximately 20 cm above the soil surface</tissue>
    </source>
</reference>
<sequence length="17" mass="2060">MSLCYYSLMDRCKYLGL</sequence>
<reference evidence="1" key="2">
    <citation type="journal article" date="2015" name="Data Brief">
        <title>Shoot transcriptome of the giant reed, Arundo donax.</title>
        <authorList>
            <person name="Barrero R.A."/>
            <person name="Guerrero F.D."/>
            <person name="Moolhuijzen P."/>
            <person name="Goolsby J.A."/>
            <person name="Tidwell J."/>
            <person name="Bellgard S.E."/>
            <person name="Bellgard M.I."/>
        </authorList>
    </citation>
    <scope>NUCLEOTIDE SEQUENCE</scope>
    <source>
        <tissue evidence="1">Shoot tissue taken approximately 20 cm above the soil surface</tissue>
    </source>
</reference>
<dbReference type="EMBL" id="GBRH01244117">
    <property type="protein sequence ID" value="JAD53778.1"/>
    <property type="molecule type" value="Transcribed_RNA"/>
</dbReference>
<name>A0A0A9SZT7_ARUDO</name>